<name>A0A142IIH9_9CAUD</name>
<reference evidence="1 2" key="1">
    <citation type="submission" date="2016-02" db="EMBL/GenBank/DDBJ databases">
        <title>Complete genome sequence of a polyvalent bacteriophage, SEGD1, simultaneously inhibiting both Salmonella enterica and Escherichia coli O157:H7.</title>
        <authorList>
            <person name="Fan J."/>
            <person name="Ma J."/>
        </authorList>
    </citation>
    <scope>NUCLEOTIDE SEQUENCE [LARGE SCALE GENOMIC DNA]</scope>
</reference>
<gene>
    <name evidence="1" type="ORF">SEGD1_120</name>
</gene>
<dbReference type="Proteomes" id="UP000223976">
    <property type="component" value="Segment"/>
</dbReference>
<evidence type="ECO:0000313" key="1">
    <source>
        <dbReference type="EMBL" id="AMR59767.1"/>
    </source>
</evidence>
<protein>
    <submittedName>
        <fullName evidence="1">Uncharacterized protein</fullName>
    </submittedName>
</protein>
<organism evidence="1 2">
    <name type="scientific">Enterobacteria phage SEGD1</name>
    <dbReference type="NCBI Taxonomy" id="1805456"/>
    <lineage>
        <taxon>Viruses</taxon>
        <taxon>Duplodnaviria</taxon>
        <taxon>Heunggongvirae</taxon>
        <taxon>Uroviricota</taxon>
        <taxon>Caudoviricetes</taxon>
        <taxon>Chimalliviridae</taxon>
        <taxon>Seoulvirus</taxon>
        <taxon>Seoulvirus SPN3US</taxon>
    </lineage>
</organism>
<sequence length="69" mass="7781">MNLRWPIAAAVLFCIYIAVSTSTRTAERRETATSTFRMCIDRVDPNNSTYPDAVNACRKAVAEILKEEK</sequence>
<proteinExistence type="predicted"/>
<evidence type="ECO:0000313" key="2">
    <source>
        <dbReference type="Proteomes" id="UP000223976"/>
    </source>
</evidence>
<dbReference type="EMBL" id="KU726251">
    <property type="protein sequence ID" value="AMR59767.1"/>
    <property type="molecule type" value="Genomic_DNA"/>
</dbReference>
<accession>A0A142IIH9</accession>